<name>A0A317WU17_9EURO</name>
<dbReference type="EMBL" id="MSFL01000003">
    <property type="protein sequence ID" value="PWY89846.1"/>
    <property type="molecule type" value="Genomic_DNA"/>
</dbReference>
<dbReference type="AlphaFoldDB" id="A0A317WU17"/>
<proteinExistence type="predicted"/>
<evidence type="ECO:0000313" key="1">
    <source>
        <dbReference type="EMBL" id="PWY89846.1"/>
    </source>
</evidence>
<comment type="caution">
    <text evidence="1">The sequence shown here is derived from an EMBL/GenBank/DDBJ whole genome shotgun (WGS) entry which is preliminary data.</text>
</comment>
<accession>A0A317WU17</accession>
<gene>
    <name evidence="1" type="ORF">BO70DRAFT_393048</name>
</gene>
<reference evidence="1 2" key="1">
    <citation type="submission" date="2016-12" db="EMBL/GenBank/DDBJ databases">
        <title>The genomes of Aspergillus section Nigri reveals drivers in fungal speciation.</title>
        <authorList>
            <consortium name="DOE Joint Genome Institute"/>
            <person name="Vesth T.C."/>
            <person name="Nybo J."/>
            <person name="Theobald S."/>
            <person name="Brandl J."/>
            <person name="Frisvad J.C."/>
            <person name="Nielsen K.F."/>
            <person name="Lyhne E.K."/>
            <person name="Kogle M.E."/>
            <person name="Kuo A."/>
            <person name="Riley R."/>
            <person name="Clum A."/>
            <person name="Nolan M."/>
            <person name="Lipzen A."/>
            <person name="Salamov A."/>
            <person name="Henrissat B."/>
            <person name="Wiebenga A."/>
            <person name="De Vries R.P."/>
            <person name="Grigoriev I.V."/>
            <person name="Mortensen U.H."/>
            <person name="Andersen M.R."/>
            <person name="Baker S.E."/>
        </authorList>
    </citation>
    <scope>NUCLEOTIDE SEQUENCE [LARGE SCALE GENOMIC DNA]</scope>
    <source>
        <strain evidence="1 2">CBS 117.55</strain>
    </source>
</reference>
<protein>
    <submittedName>
        <fullName evidence="1">Uncharacterized protein</fullName>
    </submittedName>
</protein>
<organism evidence="1 2">
    <name type="scientific">Aspergillus heteromorphus CBS 117.55</name>
    <dbReference type="NCBI Taxonomy" id="1448321"/>
    <lineage>
        <taxon>Eukaryota</taxon>
        <taxon>Fungi</taxon>
        <taxon>Dikarya</taxon>
        <taxon>Ascomycota</taxon>
        <taxon>Pezizomycotina</taxon>
        <taxon>Eurotiomycetes</taxon>
        <taxon>Eurotiomycetidae</taxon>
        <taxon>Eurotiales</taxon>
        <taxon>Aspergillaceae</taxon>
        <taxon>Aspergillus</taxon>
        <taxon>Aspergillus subgen. Circumdati</taxon>
    </lineage>
</organism>
<dbReference type="Proteomes" id="UP000247233">
    <property type="component" value="Unassembled WGS sequence"/>
</dbReference>
<dbReference type="STRING" id="1448321.A0A317WU17"/>
<evidence type="ECO:0000313" key="2">
    <source>
        <dbReference type="Proteomes" id="UP000247233"/>
    </source>
</evidence>
<dbReference type="GeneID" id="37068561"/>
<dbReference type="OrthoDB" id="4387771at2759"/>
<dbReference type="RefSeq" id="XP_025402677.1">
    <property type="nucleotide sequence ID" value="XM_025546324.1"/>
</dbReference>
<keyword evidence="2" id="KW-1185">Reference proteome</keyword>
<sequence>MALPLYTNINGCVDLGDNEGYSADGNPCAREEQQTPLEIVSPVTSALKKFGERVISDYKQIIKLFKEFTHGGRILPFRNGKNDAAYQCRIDMGEEIKDKPGYHNVYLQVDSQAKSEGLKDWLRKRPAWEPRNSSDEQKYPRRRAI</sequence>
<dbReference type="VEuPathDB" id="FungiDB:BO70DRAFT_393048"/>